<reference evidence="1 2" key="1">
    <citation type="submission" date="2016-10" db="EMBL/GenBank/DDBJ databases">
        <authorList>
            <person name="de Groot N.N."/>
        </authorList>
    </citation>
    <scope>NUCLEOTIDE SEQUENCE [LARGE SCALE GENOMIC DNA]</scope>
    <source>
        <strain evidence="1 2">CGMCC 4.5506</strain>
    </source>
</reference>
<evidence type="ECO:0000313" key="2">
    <source>
        <dbReference type="Proteomes" id="UP000199494"/>
    </source>
</evidence>
<gene>
    <name evidence="1" type="ORF">SAMN05421630_10234</name>
</gene>
<organism evidence="1 2">
    <name type="scientific">Prauserella marina</name>
    <dbReference type="NCBI Taxonomy" id="530584"/>
    <lineage>
        <taxon>Bacteria</taxon>
        <taxon>Bacillati</taxon>
        <taxon>Actinomycetota</taxon>
        <taxon>Actinomycetes</taxon>
        <taxon>Pseudonocardiales</taxon>
        <taxon>Pseudonocardiaceae</taxon>
        <taxon>Prauserella</taxon>
    </lineage>
</organism>
<sequence length="265" mass="29310">MKGLLDLALRLAAERAGQPGGVRFTERQLYYELCRVPRPAQHIPRRFPFTVAPSVRYPRFREALLEAGPLPGLLPEPRPVRRGAGRHTPEPDLFDYGLPRVLVCESDAIANMLRANGIPMESACPVFGAAELPLAEGVLRMLRTAERATVYVLHDAGAVGLAFPGLVRRLTPDGVRVTGVGLRPHHARALHLAHGREHPSGPRGTMTEREEQWCALGRFAEVAAVRPASLLRTVHRLVREVRPVRTRQPSPRKARESGFLSWPSA</sequence>
<dbReference type="RefSeq" id="WP_091799116.1">
    <property type="nucleotide sequence ID" value="NZ_CP016353.1"/>
</dbReference>
<evidence type="ECO:0000313" key="1">
    <source>
        <dbReference type="EMBL" id="SDC42114.1"/>
    </source>
</evidence>
<dbReference type="STRING" id="530584.SAMN05421630_10234"/>
<dbReference type="InterPro" id="IPR036078">
    <property type="entry name" value="Spo11/TopoVI_A_sf"/>
</dbReference>
<accession>A0A222VKR0</accession>
<protein>
    <submittedName>
        <fullName evidence="1">Uncharacterized protein</fullName>
    </submittedName>
</protein>
<dbReference type="EMBL" id="FMZE01000002">
    <property type="protein sequence ID" value="SDC42114.1"/>
    <property type="molecule type" value="Genomic_DNA"/>
</dbReference>
<dbReference type="SUPFAM" id="SSF56726">
    <property type="entry name" value="DNA topoisomerase IV, alpha subunit"/>
    <property type="match status" value="1"/>
</dbReference>
<dbReference type="OrthoDB" id="3698630at2"/>
<name>A0A222VKR0_9PSEU</name>
<proteinExistence type="predicted"/>
<dbReference type="AlphaFoldDB" id="A0A222VKR0"/>
<dbReference type="GO" id="GO:0003677">
    <property type="term" value="F:DNA binding"/>
    <property type="evidence" value="ECO:0007669"/>
    <property type="project" value="InterPro"/>
</dbReference>
<dbReference type="GO" id="GO:0005694">
    <property type="term" value="C:chromosome"/>
    <property type="evidence" value="ECO:0007669"/>
    <property type="project" value="InterPro"/>
</dbReference>
<keyword evidence="2" id="KW-1185">Reference proteome</keyword>
<dbReference type="KEGG" id="pmad:BAY61_05150"/>
<dbReference type="Proteomes" id="UP000199494">
    <property type="component" value="Unassembled WGS sequence"/>
</dbReference>